<evidence type="ECO:0000256" key="7">
    <source>
        <dbReference type="ARBA" id="ARBA00022842"/>
    </source>
</evidence>
<evidence type="ECO:0000256" key="5">
    <source>
        <dbReference type="ARBA" id="ARBA00022679"/>
    </source>
</evidence>
<accession>A0ABT7QSS0</accession>
<dbReference type="RefSeq" id="WP_289402072.1">
    <property type="nucleotide sequence ID" value="NZ_JAQIBC010000005.1"/>
</dbReference>
<evidence type="ECO:0000256" key="6">
    <source>
        <dbReference type="ARBA" id="ARBA00022723"/>
    </source>
</evidence>
<dbReference type="InterPro" id="IPR011005">
    <property type="entry name" value="Dihydropteroate_synth-like_sf"/>
</dbReference>
<keyword evidence="8" id="KW-0289">Folate biosynthesis</keyword>
<dbReference type="EMBL" id="JAQIBC010000005">
    <property type="protein sequence ID" value="MDM5264135.1"/>
    <property type="molecule type" value="Genomic_DNA"/>
</dbReference>
<name>A0ABT7QSS0_9BACT</name>
<gene>
    <name evidence="10" type="primary">folP</name>
    <name evidence="10" type="ORF">PF327_08015</name>
</gene>
<keyword evidence="7" id="KW-0460">Magnesium</keyword>
<evidence type="ECO:0000256" key="1">
    <source>
        <dbReference type="ARBA" id="ARBA00000012"/>
    </source>
</evidence>
<dbReference type="PROSITE" id="PS00793">
    <property type="entry name" value="DHPS_2"/>
    <property type="match status" value="1"/>
</dbReference>
<dbReference type="Proteomes" id="UP001169066">
    <property type="component" value="Unassembled WGS sequence"/>
</dbReference>
<dbReference type="InterPro" id="IPR045031">
    <property type="entry name" value="DHP_synth-like"/>
</dbReference>
<dbReference type="GO" id="GO:0004156">
    <property type="term" value="F:dihydropteroate synthase activity"/>
    <property type="evidence" value="ECO:0007669"/>
    <property type="project" value="UniProtKB-EC"/>
</dbReference>
<dbReference type="PANTHER" id="PTHR20941:SF1">
    <property type="entry name" value="FOLIC ACID SYNTHESIS PROTEIN FOL1"/>
    <property type="match status" value="1"/>
</dbReference>
<sequence length="379" mass="41456">MKIYQLGHITDKKAALKALNVESGGISIMAKKMELLHFFIKDLKTPAANILKQDALSIGAELAVPGGVILCEKPTYDCILMGTRKHMELLSKKELAQPFGLKTIAMELKKFLAVKTYPTQIMGVINANDDSFFSGSRFKAEDAIKQIKEMIESGADIIDIGAVSSRPGADEVSAEEELARIKPVCDIIKAEKLYKKATFSVDSYTPDVVAYALDSGFTIINDITGASDDAIVDLAVKYDARLCIMHMKGTPKTMQKDPYYDDVMVEVSDFFEARIAKCEGLGLVRENIILDVGIGFGKALEHNLTLIKNMAHFKIFGCEVLVGASRKSIINKISTSTTEERLPGTLAIHLKAVENGASIVRCHDVAEHQQALAVLRAML</sequence>
<dbReference type="EC" id="2.5.1.15" evidence="4"/>
<evidence type="ECO:0000256" key="4">
    <source>
        <dbReference type="ARBA" id="ARBA00012458"/>
    </source>
</evidence>
<keyword evidence="6" id="KW-0479">Metal-binding</keyword>
<comment type="caution">
    <text evidence="10">The sequence shown here is derived from an EMBL/GenBank/DDBJ whole genome shotgun (WGS) entry which is preliminary data.</text>
</comment>
<evidence type="ECO:0000256" key="3">
    <source>
        <dbReference type="ARBA" id="ARBA00004763"/>
    </source>
</evidence>
<proteinExistence type="predicted"/>
<dbReference type="Pfam" id="PF00809">
    <property type="entry name" value="Pterin_bind"/>
    <property type="match status" value="1"/>
</dbReference>
<keyword evidence="11" id="KW-1185">Reference proteome</keyword>
<dbReference type="PANTHER" id="PTHR20941">
    <property type="entry name" value="FOLATE SYNTHESIS PROTEINS"/>
    <property type="match status" value="1"/>
</dbReference>
<dbReference type="PIRSF" id="PIRSF000501">
    <property type="entry name" value="DHPS_Campy_prd"/>
    <property type="match status" value="1"/>
</dbReference>
<comment type="catalytic activity">
    <reaction evidence="1">
        <text>(7,8-dihydropterin-6-yl)methyl diphosphate + 4-aminobenzoate = 7,8-dihydropteroate + diphosphate</text>
        <dbReference type="Rhea" id="RHEA:19949"/>
        <dbReference type="ChEBI" id="CHEBI:17836"/>
        <dbReference type="ChEBI" id="CHEBI:17839"/>
        <dbReference type="ChEBI" id="CHEBI:33019"/>
        <dbReference type="ChEBI" id="CHEBI:72950"/>
        <dbReference type="EC" id="2.5.1.15"/>
    </reaction>
</comment>
<evidence type="ECO:0000259" key="9">
    <source>
        <dbReference type="PROSITE" id="PS50972"/>
    </source>
</evidence>
<dbReference type="InterPro" id="IPR016227">
    <property type="entry name" value="Dihydropteroate_synthase_prd"/>
</dbReference>
<comment type="pathway">
    <text evidence="3">Cofactor biosynthesis; tetrahydrofolate biosynthesis; 7,8-dihydrofolate from 2-amino-4-hydroxy-6-hydroxymethyl-7,8-dihydropteridine diphosphate and 4-aminobenzoate: step 1/2.</text>
</comment>
<dbReference type="NCBIfam" id="TIGR01496">
    <property type="entry name" value="DHPS"/>
    <property type="match status" value="1"/>
</dbReference>
<evidence type="ECO:0000313" key="11">
    <source>
        <dbReference type="Proteomes" id="UP001169066"/>
    </source>
</evidence>
<dbReference type="InterPro" id="IPR000489">
    <property type="entry name" value="Pterin-binding_dom"/>
</dbReference>
<evidence type="ECO:0000313" key="10">
    <source>
        <dbReference type="EMBL" id="MDM5264135.1"/>
    </source>
</evidence>
<dbReference type="PROSITE" id="PS50972">
    <property type="entry name" value="PTERIN_BINDING"/>
    <property type="match status" value="1"/>
</dbReference>
<protein>
    <recommendedName>
        <fullName evidence="4">dihydropteroate synthase</fullName>
        <ecNumber evidence="4">2.5.1.15</ecNumber>
    </recommendedName>
</protein>
<feature type="domain" description="Pterin-binding" evidence="9">
    <location>
        <begin position="119"/>
        <end position="373"/>
    </location>
</feature>
<evidence type="ECO:0000256" key="8">
    <source>
        <dbReference type="ARBA" id="ARBA00022909"/>
    </source>
</evidence>
<dbReference type="CDD" id="cd00739">
    <property type="entry name" value="DHPS"/>
    <property type="match status" value="1"/>
</dbReference>
<reference evidence="10" key="1">
    <citation type="submission" date="2023-01" db="EMBL/GenBank/DDBJ databases">
        <title>Sulfurovum sp. XTW-4 genome assembly.</title>
        <authorList>
            <person name="Wang J."/>
        </authorList>
    </citation>
    <scope>NUCLEOTIDE SEQUENCE</scope>
    <source>
        <strain evidence="10">XTW-4</strain>
    </source>
</reference>
<organism evidence="10 11">
    <name type="scientific">Sulfurovum xiamenensis</name>
    <dbReference type="NCBI Taxonomy" id="3019066"/>
    <lineage>
        <taxon>Bacteria</taxon>
        <taxon>Pseudomonadati</taxon>
        <taxon>Campylobacterota</taxon>
        <taxon>Epsilonproteobacteria</taxon>
        <taxon>Campylobacterales</taxon>
        <taxon>Sulfurovaceae</taxon>
        <taxon>Sulfurovum</taxon>
    </lineage>
</organism>
<evidence type="ECO:0000256" key="2">
    <source>
        <dbReference type="ARBA" id="ARBA00001946"/>
    </source>
</evidence>
<keyword evidence="5 10" id="KW-0808">Transferase</keyword>
<dbReference type="SUPFAM" id="SSF51717">
    <property type="entry name" value="Dihydropteroate synthetase-like"/>
    <property type="match status" value="1"/>
</dbReference>
<dbReference type="InterPro" id="IPR006390">
    <property type="entry name" value="DHP_synth_dom"/>
</dbReference>
<dbReference type="Gene3D" id="3.20.20.20">
    <property type="entry name" value="Dihydropteroate synthase-like"/>
    <property type="match status" value="1"/>
</dbReference>
<comment type="cofactor">
    <cofactor evidence="2">
        <name>Mg(2+)</name>
        <dbReference type="ChEBI" id="CHEBI:18420"/>
    </cofactor>
</comment>